<keyword evidence="2" id="KW-1185">Reference proteome</keyword>
<organism evidence="1 2">
    <name type="scientific">Planctobacterium marinum</name>
    <dbReference type="NCBI Taxonomy" id="1631968"/>
    <lineage>
        <taxon>Bacteria</taxon>
        <taxon>Pseudomonadati</taxon>
        <taxon>Pseudomonadota</taxon>
        <taxon>Gammaproteobacteria</taxon>
        <taxon>Alteromonadales</taxon>
        <taxon>Alteromonadaceae</taxon>
        <taxon>Planctobacterium</taxon>
    </lineage>
</organism>
<dbReference type="AlphaFoldDB" id="A0AA48I920"/>
<reference evidence="1" key="1">
    <citation type="submission" date="2023-01" db="EMBL/GenBank/DDBJ databases">
        <title>Complete genome sequence of Planctobacterium marinum strain Dej080120_11.</title>
        <authorList>
            <person name="Ueki S."/>
            <person name="Maruyama F."/>
        </authorList>
    </citation>
    <scope>NUCLEOTIDE SEQUENCE</scope>
    <source>
        <strain evidence="1">Dej080120_11</strain>
    </source>
</reference>
<dbReference type="RefSeq" id="WP_338294267.1">
    <property type="nucleotide sequence ID" value="NZ_AP027272.1"/>
</dbReference>
<sequence length="145" mass="16343">MKLFSNPNAKLKSRHGQYQIAVLGNIVAVSAAGTASREAIERYNKDMMEVVSQFQEKKWAFLGYLHGPAILTRQAELELQKSIEWRAERGMAIGALITGDTTIEAMVQEQFERIYKKTDIRLGMFSDEESAIIWLEGQGFSAEVI</sequence>
<proteinExistence type="predicted"/>
<evidence type="ECO:0000313" key="2">
    <source>
        <dbReference type="Proteomes" id="UP001333710"/>
    </source>
</evidence>
<dbReference type="Proteomes" id="UP001333710">
    <property type="component" value="Chromosome"/>
</dbReference>
<dbReference type="KEGG" id="pmaw:MACH26_37110"/>
<gene>
    <name evidence="1" type="ORF">MACH26_37110</name>
</gene>
<dbReference type="EMBL" id="AP027272">
    <property type="protein sequence ID" value="BDX08190.1"/>
    <property type="molecule type" value="Genomic_DNA"/>
</dbReference>
<accession>A0AA48I920</accession>
<evidence type="ECO:0000313" key="1">
    <source>
        <dbReference type="EMBL" id="BDX08190.1"/>
    </source>
</evidence>
<name>A0AA48I920_9ALTE</name>
<protein>
    <submittedName>
        <fullName evidence="1">Uncharacterized protein</fullName>
    </submittedName>
</protein>